<evidence type="ECO:0000313" key="1">
    <source>
        <dbReference type="EMBL" id="KTB35124.1"/>
    </source>
</evidence>
<dbReference type="EMBL" id="LATX01002015">
    <property type="protein sequence ID" value="KTB35124.1"/>
    <property type="molecule type" value="Genomic_DNA"/>
</dbReference>
<sequence length="112" mass="12636">MFGDPDPKYGLVKVDEQAHKEWFVELLTAQLQDRSAGEDSTIHSDVEAGTLDRYGGVMELYRPQSYFPFKLPHPKVPALSSDAWKVYDVRGFADAVAKERSSETKRGGYCCF</sequence>
<evidence type="ECO:0000313" key="2">
    <source>
        <dbReference type="Proteomes" id="UP000054988"/>
    </source>
</evidence>
<protein>
    <submittedName>
        <fullName evidence="1">Uncharacterized protein</fullName>
    </submittedName>
</protein>
<comment type="caution">
    <text evidence="1">The sequence shown here is derived from an EMBL/GenBank/DDBJ whole genome shotgun (WGS) entry which is preliminary data.</text>
</comment>
<organism evidence="1 2">
    <name type="scientific">Moniliophthora roreri</name>
    <name type="common">Frosty pod rot fungus</name>
    <name type="synonym">Monilia roreri</name>
    <dbReference type="NCBI Taxonomy" id="221103"/>
    <lineage>
        <taxon>Eukaryota</taxon>
        <taxon>Fungi</taxon>
        <taxon>Dikarya</taxon>
        <taxon>Basidiomycota</taxon>
        <taxon>Agaricomycotina</taxon>
        <taxon>Agaricomycetes</taxon>
        <taxon>Agaricomycetidae</taxon>
        <taxon>Agaricales</taxon>
        <taxon>Marasmiineae</taxon>
        <taxon>Marasmiaceae</taxon>
        <taxon>Moniliophthora</taxon>
    </lineage>
</organism>
<proteinExistence type="predicted"/>
<reference evidence="1 2" key="1">
    <citation type="submission" date="2015-12" db="EMBL/GenBank/DDBJ databases">
        <title>Draft genome sequence of Moniliophthora roreri, the causal agent of frosty pod rot of cacao.</title>
        <authorList>
            <person name="Aime M.C."/>
            <person name="Diaz-Valderrama J.R."/>
            <person name="Kijpornyongpan T."/>
            <person name="Phillips-Mora W."/>
        </authorList>
    </citation>
    <scope>NUCLEOTIDE SEQUENCE [LARGE SCALE GENOMIC DNA]</scope>
    <source>
        <strain evidence="1 2">MCA 2952</strain>
    </source>
</reference>
<gene>
    <name evidence="1" type="ORF">WG66_12288</name>
</gene>
<dbReference type="Proteomes" id="UP000054988">
    <property type="component" value="Unassembled WGS sequence"/>
</dbReference>
<accession>A0A0W0FG07</accession>
<dbReference type="AlphaFoldDB" id="A0A0W0FG07"/>
<name>A0A0W0FG07_MONRR</name>